<feature type="active site" description="Proton donor" evidence="4">
    <location>
        <position position="219"/>
    </location>
</feature>
<dbReference type="PANTHER" id="PTHR42812:SF5">
    <property type="entry name" value="ENDO-ARABINASE"/>
    <property type="match status" value="1"/>
</dbReference>
<geneLocation type="plasmid" evidence="9">
    <name>unnamed1</name>
</geneLocation>
<dbReference type="GO" id="GO:0030246">
    <property type="term" value="F:carbohydrate binding"/>
    <property type="evidence" value="ECO:0007669"/>
    <property type="project" value="InterPro"/>
</dbReference>
<evidence type="ECO:0000256" key="2">
    <source>
        <dbReference type="ARBA" id="ARBA00022801"/>
    </source>
</evidence>
<feature type="site" description="Important for catalytic activity, responsible for pKa modulation of the active site Glu and correct orientation of both the proton donor and substrate" evidence="5">
    <location>
        <position position="160"/>
    </location>
</feature>
<keyword evidence="9" id="KW-0614">Plasmid</keyword>
<feature type="domain" description="CBM6" evidence="8">
    <location>
        <begin position="327"/>
        <end position="452"/>
    </location>
</feature>
<gene>
    <name evidence="9" type="ORF">OHV25_39870</name>
</gene>
<protein>
    <submittedName>
        <fullName evidence="9">Family 43 glycosylhydrolase</fullName>
    </submittedName>
</protein>
<feature type="chain" id="PRO_5043446303" evidence="7">
    <location>
        <begin position="32"/>
        <end position="452"/>
    </location>
</feature>
<dbReference type="InterPro" id="IPR023296">
    <property type="entry name" value="Glyco_hydro_beta-prop_sf"/>
</dbReference>
<dbReference type="InterPro" id="IPR008979">
    <property type="entry name" value="Galactose-bd-like_sf"/>
</dbReference>
<keyword evidence="2 6" id="KW-0378">Hydrolase</keyword>
<evidence type="ECO:0000256" key="5">
    <source>
        <dbReference type="PIRSR" id="PIRSR606710-2"/>
    </source>
</evidence>
<reference evidence="9" key="1">
    <citation type="submission" date="2022-10" db="EMBL/GenBank/DDBJ databases">
        <title>The complete genomes of actinobacterial strains from the NBC collection.</title>
        <authorList>
            <person name="Joergensen T.S."/>
            <person name="Alvarez Arevalo M."/>
            <person name="Sterndorff E.B."/>
            <person name="Faurdal D."/>
            <person name="Vuksanovic O."/>
            <person name="Mourched A.-S."/>
            <person name="Charusanti P."/>
            <person name="Shaw S."/>
            <person name="Blin K."/>
            <person name="Weber T."/>
        </authorList>
    </citation>
    <scope>NUCLEOTIDE SEQUENCE</scope>
    <source>
        <strain evidence="9">NBC_00060</strain>
        <plasmid evidence="9">unnamed1</plasmid>
    </source>
</reference>
<evidence type="ECO:0000256" key="1">
    <source>
        <dbReference type="ARBA" id="ARBA00009865"/>
    </source>
</evidence>
<dbReference type="SUPFAM" id="SSF75005">
    <property type="entry name" value="Arabinanase/levansucrase/invertase"/>
    <property type="match status" value="1"/>
</dbReference>
<feature type="active site" description="Proton acceptor" evidence="4">
    <location>
        <position position="46"/>
    </location>
</feature>
<evidence type="ECO:0000256" key="6">
    <source>
        <dbReference type="RuleBase" id="RU361187"/>
    </source>
</evidence>
<dbReference type="InterPro" id="IPR006710">
    <property type="entry name" value="Glyco_hydro_43"/>
</dbReference>
<feature type="signal peptide" evidence="7">
    <location>
        <begin position="1"/>
        <end position="31"/>
    </location>
</feature>
<organism evidence="9">
    <name type="scientific">Streptomyces sp. NBC_00060</name>
    <dbReference type="NCBI Taxonomy" id="2975636"/>
    <lineage>
        <taxon>Bacteria</taxon>
        <taxon>Bacillati</taxon>
        <taxon>Actinomycetota</taxon>
        <taxon>Actinomycetes</taxon>
        <taxon>Kitasatosporales</taxon>
        <taxon>Streptomycetaceae</taxon>
        <taxon>Streptomyces</taxon>
    </lineage>
</organism>
<dbReference type="Pfam" id="PF04616">
    <property type="entry name" value="Glyco_hydro_43"/>
    <property type="match status" value="1"/>
</dbReference>
<dbReference type="SUPFAM" id="SSF49785">
    <property type="entry name" value="Galactose-binding domain-like"/>
    <property type="match status" value="1"/>
</dbReference>
<dbReference type="GO" id="GO:0004553">
    <property type="term" value="F:hydrolase activity, hydrolyzing O-glycosyl compounds"/>
    <property type="evidence" value="ECO:0007669"/>
    <property type="project" value="InterPro"/>
</dbReference>
<keyword evidence="3 6" id="KW-0326">Glycosidase</keyword>
<dbReference type="Gene3D" id="2.60.120.260">
    <property type="entry name" value="Galactose-binding domain-like"/>
    <property type="match status" value="1"/>
</dbReference>
<dbReference type="PANTHER" id="PTHR42812">
    <property type="entry name" value="BETA-XYLOSIDASE"/>
    <property type="match status" value="1"/>
</dbReference>
<dbReference type="InterPro" id="IPR051795">
    <property type="entry name" value="Glycosyl_Hydrlase_43"/>
</dbReference>
<accession>A0AAU2HFS7</accession>
<dbReference type="PROSITE" id="PS51175">
    <property type="entry name" value="CBM6"/>
    <property type="match status" value="1"/>
</dbReference>
<dbReference type="GO" id="GO:0005975">
    <property type="term" value="P:carbohydrate metabolic process"/>
    <property type="evidence" value="ECO:0007669"/>
    <property type="project" value="InterPro"/>
</dbReference>
<dbReference type="InterPro" id="IPR005084">
    <property type="entry name" value="CBM6"/>
</dbReference>
<dbReference type="Gene3D" id="2.115.10.20">
    <property type="entry name" value="Glycosyl hydrolase domain, family 43"/>
    <property type="match status" value="1"/>
</dbReference>
<comment type="similarity">
    <text evidence="1 6">Belongs to the glycosyl hydrolase 43 family.</text>
</comment>
<evidence type="ECO:0000256" key="4">
    <source>
        <dbReference type="PIRSR" id="PIRSR606710-1"/>
    </source>
</evidence>
<dbReference type="AlphaFoldDB" id="A0AAU2HFS7"/>
<keyword evidence="7" id="KW-0732">Signal</keyword>
<name>A0AAU2HFS7_9ACTN</name>
<dbReference type="CDD" id="cd08999">
    <property type="entry name" value="GH43_ABN-like"/>
    <property type="match status" value="1"/>
</dbReference>
<evidence type="ECO:0000256" key="3">
    <source>
        <dbReference type="ARBA" id="ARBA00023295"/>
    </source>
</evidence>
<sequence length="452" mass="48644">MFSSGVRRFGRCLAVLAAVAFEVGAPPAAPAGTGAAVPVLDREFADPDIVKVGSTYHAYASNDGSTYIQHATSRDLVHWSMAGPAALPEVGAWAEPDHKLVWAPEVFDNGHGFTMHYTAHDRAGDRQCIGVALAASPDGPFRPVGDKPLVCPADRGGAIDAASYTENGRRYLLWKNDGNCCEMETWIHLQAVSWDGTRTEGEPIGLIRQDREWEWKVVEAPTLVKRDGHYVLFYSADFYGEDQYKTGYAVAAALTGPYTKADVPLMTTASFDGAVRGPGGQDVVTGPDGQDRIVFHGWRDDGTRRRVMYAADLGFANGYPVVRGSKVVYQAENARVNHAAVREAAGALDGRAVGHIDYPDSFVEFTVFAASAGPHTLWVRYANGSRDGADAPAPASHGLTVNGRAAGAVTYPHHGWDHWEKSAVALDLRGGWNTVRLSKGENYAELDSAEVA</sequence>
<proteinExistence type="inferred from homology"/>
<evidence type="ECO:0000313" key="9">
    <source>
        <dbReference type="EMBL" id="WTU45767.1"/>
    </source>
</evidence>
<evidence type="ECO:0000256" key="7">
    <source>
        <dbReference type="SAM" id="SignalP"/>
    </source>
</evidence>
<evidence type="ECO:0000259" key="8">
    <source>
        <dbReference type="PROSITE" id="PS51175"/>
    </source>
</evidence>
<dbReference type="EMBL" id="CP108254">
    <property type="protein sequence ID" value="WTU45767.1"/>
    <property type="molecule type" value="Genomic_DNA"/>
</dbReference>